<feature type="compositionally biased region" description="Polar residues" evidence="2">
    <location>
        <begin position="610"/>
        <end position="620"/>
    </location>
</feature>
<feature type="domain" description="YqaJ viral recombinase" evidence="3">
    <location>
        <begin position="90"/>
        <end position="172"/>
    </location>
</feature>
<comment type="caution">
    <text evidence="4">The sequence shown here is derived from an EMBL/GenBank/DDBJ whole genome shotgun (WGS) entry which is preliminary data.</text>
</comment>
<feature type="region of interest" description="Disordered" evidence="2">
    <location>
        <begin position="1533"/>
        <end position="1552"/>
    </location>
</feature>
<dbReference type="PANTHER" id="PTHR46609">
    <property type="entry name" value="EXONUCLEASE, PHAGE-TYPE/RECB, C-TERMINAL DOMAIN-CONTAINING PROTEIN"/>
    <property type="match status" value="1"/>
</dbReference>
<feature type="coiled-coil region" evidence="1">
    <location>
        <begin position="963"/>
        <end position="997"/>
    </location>
</feature>
<feature type="region of interest" description="Disordered" evidence="2">
    <location>
        <begin position="1374"/>
        <end position="1402"/>
    </location>
</feature>
<dbReference type="Gene3D" id="3.90.320.10">
    <property type="match status" value="1"/>
</dbReference>
<dbReference type="InterPro" id="IPR011335">
    <property type="entry name" value="Restrct_endonuc-II-like"/>
</dbReference>
<feature type="compositionally biased region" description="Basic and acidic residues" evidence="2">
    <location>
        <begin position="572"/>
        <end position="589"/>
    </location>
</feature>
<feature type="compositionally biased region" description="Basic and acidic residues" evidence="2">
    <location>
        <begin position="306"/>
        <end position="321"/>
    </location>
</feature>
<evidence type="ECO:0000256" key="2">
    <source>
        <dbReference type="SAM" id="MobiDB-lite"/>
    </source>
</evidence>
<reference evidence="4" key="1">
    <citation type="submission" date="2023-07" db="EMBL/GenBank/DDBJ databases">
        <title>Chromosome-level genome assembly of Artemia franciscana.</title>
        <authorList>
            <person name="Jo E."/>
        </authorList>
    </citation>
    <scope>NUCLEOTIDE SEQUENCE</scope>
    <source>
        <tissue evidence="4">Whole body</tissue>
    </source>
</reference>
<evidence type="ECO:0000259" key="3">
    <source>
        <dbReference type="Pfam" id="PF09588"/>
    </source>
</evidence>
<feature type="region of interest" description="Disordered" evidence="2">
    <location>
        <begin position="225"/>
        <end position="244"/>
    </location>
</feature>
<dbReference type="EMBL" id="JAVRJZ010000011">
    <property type="protein sequence ID" value="KAK2716437.1"/>
    <property type="molecule type" value="Genomic_DNA"/>
</dbReference>
<dbReference type="SUPFAM" id="SSF52980">
    <property type="entry name" value="Restriction endonuclease-like"/>
    <property type="match status" value="1"/>
</dbReference>
<feature type="compositionally biased region" description="Basic and acidic residues" evidence="2">
    <location>
        <begin position="1539"/>
        <end position="1552"/>
    </location>
</feature>
<keyword evidence="5" id="KW-1185">Reference proteome</keyword>
<feature type="region of interest" description="Disordered" evidence="2">
    <location>
        <begin position="610"/>
        <end position="638"/>
    </location>
</feature>
<name>A0AA88I6W7_ARTSF</name>
<dbReference type="PANTHER" id="PTHR46609:SF8">
    <property type="entry name" value="YQAJ VIRAL RECOMBINASE DOMAIN-CONTAINING PROTEIN"/>
    <property type="match status" value="1"/>
</dbReference>
<feature type="region of interest" description="Disordered" evidence="2">
    <location>
        <begin position="297"/>
        <end position="331"/>
    </location>
</feature>
<gene>
    <name evidence="4" type="ORF">QYM36_006793</name>
</gene>
<keyword evidence="1" id="KW-0175">Coiled coil</keyword>
<evidence type="ECO:0000313" key="5">
    <source>
        <dbReference type="Proteomes" id="UP001187531"/>
    </source>
</evidence>
<dbReference type="InterPro" id="IPR011604">
    <property type="entry name" value="PDDEXK-like_dom_sf"/>
</dbReference>
<feature type="region of interest" description="Disordered" evidence="2">
    <location>
        <begin position="558"/>
        <end position="589"/>
    </location>
</feature>
<evidence type="ECO:0000313" key="4">
    <source>
        <dbReference type="EMBL" id="KAK2716437.1"/>
    </source>
</evidence>
<sequence length="1552" mass="175413">MTKLSMRKSRLRALKKRARKSMTCRNEILKQKKVNEPDGKYGPNATTPDLAAVDFKIMKSAFLQRLECSTEQIQEIEAATRLQGEDDGSWSAVRRDRITASWAGTIAKRRTKIVTPLVQKLLYAPSKVTKAMIYGHTFEPVAAKKFEESTRFKVERCGFFVHYEHGFIGASPGFKMEGQCFICLAELPGIRRQLKLSKVILEKLNEAQLKPYSTTSSFKNETISDRADTKIRSNKQKRTEKENMEADLILADPEKSSRVLSEPEKSLTSNLKSGSNTITGNIQSDVFKNRENKRLKMKVTSASTDQKNRSDRLCNSKREIKPGNSRNLPKSANTLNAIASKIENIDETGIEKQLNSDIRISNPNTLSGSYKQDLPSGFFGQDSTNIVKIRNASNSRARKIHSDKDKLIEKKIIRSESFCFIDMEDGTGHQNKATKATIKGTALDSIAKRVPSSVKSEICSDKKKQKEIKQLTSESIKYSWKKESSSKYPGRKLERFRKDPIFSCKSGGSPNKTNNKARSEKYKEIKMKKIRSKSTQSSLVNQIIPEYRERRLEGKLKDPIFPCESGNSLSKTDNKTDTAKSDNREENEEKRIRLESRYIPFIPESRSNSLKGELESNLTNPPRKRPTESIANGSESKTKKFKRKSWSVVNVKSSSGKEVLKIVPSVRKDTAYDKSSCVRDELQKYPLSPMPSLSSNSNEDLDIQKTGSDIGARSKLTSPYNDYSSKEKICDDFCMMGDVESPDCSSLRDLRTEISESKSENDAAFSDFETSKNGKQVNLLAKINSLGPESNLIPDEQDFYSPISEASSPQASSTSLVDSTLMEQLLLKRSKLVEVIAQLEEKRSKIEETMKASFESRERVKASKKRISKDQNDMLIAKQSNKLLEKEFKEVKQKAEEIQIEITSLSDADLIKGNSYLSRLQELQGLYTRIQEIKKEIGNHKTSVLLSASVSVQGVRIAEQMKVQNLQEERSYLEVQRDAIKRRQGNLEKQLEENKMEIDKELLKQEEFCSILEKDKSVAYTAEVTSPCHPRVESLFKNEEAPSPVPQTSFTEQCLSTLSSSSSEAICSTVQMGNQKECQNINKTYSTRRAESPESQLQQPILDSRMSPSNVISESELNNLCSSVGLVKNEVISCPYVNPDAREDPMKSLTVLKLKDVKTEILFPRETKLAFKQLVSLVLHAKPEKPENILLHKDFVVSLINMDAWPELYSQVQRTNVLFQAIPYSVFIEDLEKIQASNNPLPDSSTSISPEASSENSNHLALQNTELAFSYSPQSLPEQVSSNHLSNASINVSGPNLSEIQYEYYRNKILQYIQQQNRLGSYQPNYPNDNLMFHKDSSASQNWQQNIYLSQLLNSSIDRSSCLSMKSYAQVGNPTSNLRIDQGTPNFPSRSETQPSNQHMNQKMTMSPMPDNHNLLRMKLNHLIQPTARNWHQIAFSTNLRPQYVQSHAMVQPSFLVPEPLIQNGNTDGILQGYTKTINEVIRDIPAPQEYSLNVGGKIVRDLNKVCDLFAHQFSNIGENVQSEAAVNKELQTEESTFEDIRGQDFEMKLEP</sequence>
<feature type="coiled-coil region" evidence="1">
    <location>
        <begin position="822"/>
        <end position="908"/>
    </location>
</feature>
<dbReference type="InterPro" id="IPR019080">
    <property type="entry name" value="YqaJ_viral_recombinase"/>
</dbReference>
<dbReference type="InterPro" id="IPR051703">
    <property type="entry name" value="NF-kappa-B_Signaling_Reg"/>
</dbReference>
<protein>
    <recommendedName>
        <fullName evidence="3">YqaJ viral recombinase domain-containing protein</fullName>
    </recommendedName>
</protein>
<feature type="compositionally biased region" description="Basic and acidic residues" evidence="2">
    <location>
        <begin position="254"/>
        <end position="265"/>
    </location>
</feature>
<feature type="region of interest" description="Disordered" evidence="2">
    <location>
        <begin position="254"/>
        <end position="274"/>
    </location>
</feature>
<organism evidence="4 5">
    <name type="scientific">Artemia franciscana</name>
    <name type="common">Brine shrimp</name>
    <name type="synonym">Artemia sanfranciscana</name>
    <dbReference type="NCBI Taxonomy" id="6661"/>
    <lineage>
        <taxon>Eukaryota</taxon>
        <taxon>Metazoa</taxon>
        <taxon>Ecdysozoa</taxon>
        <taxon>Arthropoda</taxon>
        <taxon>Crustacea</taxon>
        <taxon>Branchiopoda</taxon>
        <taxon>Anostraca</taxon>
        <taxon>Artemiidae</taxon>
        <taxon>Artemia</taxon>
    </lineage>
</organism>
<proteinExistence type="predicted"/>
<dbReference type="GO" id="GO:0006281">
    <property type="term" value="P:DNA repair"/>
    <property type="evidence" value="ECO:0007669"/>
    <property type="project" value="UniProtKB-ARBA"/>
</dbReference>
<accession>A0AA88I6W7</accession>
<dbReference type="Proteomes" id="UP001187531">
    <property type="component" value="Unassembled WGS sequence"/>
</dbReference>
<evidence type="ECO:0000256" key="1">
    <source>
        <dbReference type="SAM" id="Coils"/>
    </source>
</evidence>
<dbReference type="Pfam" id="PF09588">
    <property type="entry name" value="YqaJ"/>
    <property type="match status" value="1"/>
</dbReference>